<keyword evidence="4" id="KW-0508">mRNA splicing</keyword>
<dbReference type="GO" id="GO:0032797">
    <property type="term" value="C:SMN complex"/>
    <property type="evidence" value="ECO:0007669"/>
    <property type="project" value="TreeGrafter"/>
</dbReference>
<dbReference type="STRING" id="3775.A0A1Q3BPN5"/>
<dbReference type="InterPro" id="IPR035426">
    <property type="entry name" value="Gemin2/Brr1"/>
</dbReference>
<dbReference type="OrthoDB" id="428895at2759"/>
<dbReference type="GO" id="GO:0005681">
    <property type="term" value="C:spliceosomal complex"/>
    <property type="evidence" value="ECO:0007669"/>
    <property type="project" value="InterPro"/>
</dbReference>
<evidence type="ECO:0000313" key="7">
    <source>
        <dbReference type="EMBL" id="GAV69935.1"/>
    </source>
</evidence>
<keyword evidence="8" id="KW-1185">Reference proteome</keyword>
<evidence type="ECO:0000256" key="5">
    <source>
        <dbReference type="ARBA" id="ARBA00025758"/>
    </source>
</evidence>
<comment type="caution">
    <text evidence="7">The sequence shown here is derived from an EMBL/GenBank/DDBJ whole genome shotgun (WGS) entry which is preliminary data.</text>
</comment>
<dbReference type="GO" id="GO:0000245">
    <property type="term" value="P:spliceosomal complex assembly"/>
    <property type="evidence" value="ECO:0007669"/>
    <property type="project" value="InterPro"/>
</dbReference>
<evidence type="ECO:0000256" key="6">
    <source>
        <dbReference type="ARBA" id="ARBA00047179"/>
    </source>
</evidence>
<dbReference type="PIRSF" id="PIRSF038038">
    <property type="entry name" value="SMN_Gemin2"/>
    <property type="match status" value="1"/>
</dbReference>
<gene>
    <name evidence="7" type="ORF">CFOL_v3_13435</name>
</gene>
<dbReference type="Gene3D" id="1.20.58.1070">
    <property type="match status" value="1"/>
</dbReference>
<dbReference type="InterPro" id="IPR017364">
    <property type="entry name" value="GEMIN2"/>
</dbReference>
<comment type="subcellular location">
    <subcellularLocation>
        <location evidence="1">Cytoplasm</location>
    </subcellularLocation>
</comment>
<dbReference type="AlphaFoldDB" id="A0A1Q3BPN5"/>
<keyword evidence="2" id="KW-0963">Cytoplasm</keyword>
<organism evidence="7 8">
    <name type="scientific">Cephalotus follicularis</name>
    <name type="common">Albany pitcher plant</name>
    <dbReference type="NCBI Taxonomy" id="3775"/>
    <lineage>
        <taxon>Eukaryota</taxon>
        <taxon>Viridiplantae</taxon>
        <taxon>Streptophyta</taxon>
        <taxon>Embryophyta</taxon>
        <taxon>Tracheophyta</taxon>
        <taxon>Spermatophyta</taxon>
        <taxon>Magnoliopsida</taxon>
        <taxon>eudicotyledons</taxon>
        <taxon>Gunneridae</taxon>
        <taxon>Pentapetalae</taxon>
        <taxon>rosids</taxon>
        <taxon>fabids</taxon>
        <taxon>Oxalidales</taxon>
        <taxon>Cephalotaceae</taxon>
        <taxon>Cephalotus</taxon>
    </lineage>
</organism>
<dbReference type="Proteomes" id="UP000187406">
    <property type="component" value="Unassembled WGS sequence"/>
</dbReference>
<dbReference type="PANTHER" id="PTHR12794">
    <property type="entry name" value="GEMIN2"/>
    <property type="match status" value="1"/>
</dbReference>
<proteinExistence type="inferred from homology"/>
<dbReference type="InParanoid" id="A0A1Q3BPN5"/>
<evidence type="ECO:0000256" key="3">
    <source>
        <dbReference type="ARBA" id="ARBA00022664"/>
    </source>
</evidence>
<accession>A0A1Q3BPN5</accession>
<dbReference type="Pfam" id="PF04938">
    <property type="entry name" value="SIP1"/>
    <property type="match status" value="1"/>
</dbReference>
<evidence type="ECO:0000256" key="2">
    <source>
        <dbReference type="ARBA" id="ARBA00022490"/>
    </source>
</evidence>
<dbReference type="GO" id="GO:0000387">
    <property type="term" value="P:spliceosomal snRNP assembly"/>
    <property type="evidence" value="ECO:0007669"/>
    <property type="project" value="InterPro"/>
</dbReference>
<sequence>MVEGEPNFDSGPPEDGLEFLRRVRWEAARIPKVKVAKFDRSKLNEEQSVYMPQIPDIASCPEHLLPLKQWEDAFLADFSELRLPIDNNESSIERPSLVNAEDHKTSASNLSLRTSVIDISCNNPTLSAVLGLSSVSRVSLLRKFISSLETMSLSRSDCAWLFALCAAVDTPLDADASAALWSQLRWCASLRVEKSEIDDEVILLNILATISGQYFGRLET</sequence>
<dbReference type="EMBL" id="BDDD01000763">
    <property type="protein sequence ID" value="GAV69935.1"/>
    <property type="molecule type" value="Genomic_DNA"/>
</dbReference>
<evidence type="ECO:0000256" key="1">
    <source>
        <dbReference type="ARBA" id="ARBA00004496"/>
    </source>
</evidence>
<reference evidence="8" key="1">
    <citation type="submission" date="2016-04" db="EMBL/GenBank/DDBJ databases">
        <title>Cephalotus genome sequencing.</title>
        <authorList>
            <person name="Fukushima K."/>
            <person name="Hasebe M."/>
            <person name="Fang X."/>
        </authorList>
    </citation>
    <scope>NUCLEOTIDE SEQUENCE [LARGE SCALE GENOMIC DNA]</scope>
    <source>
        <strain evidence="8">cv. St1</strain>
    </source>
</reference>
<dbReference type="PANTHER" id="PTHR12794:SF0">
    <property type="entry name" value="GEM-ASSOCIATED PROTEIN 2"/>
    <property type="match status" value="1"/>
</dbReference>
<evidence type="ECO:0000256" key="4">
    <source>
        <dbReference type="ARBA" id="ARBA00023187"/>
    </source>
</evidence>
<protein>
    <recommendedName>
        <fullName evidence="6">Gem-associated protein 2</fullName>
    </recommendedName>
</protein>
<keyword evidence="3" id="KW-0507">mRNA processing</keyword>
<name>A0A1Q3BPN5_CEPFO</name>
<comment type="similarity">
    <text evidence="5">Belongs to the gemin-2 family.</text>
</comment>
<evidence type="ECO:0000313" key="8">
    <source>
        <dbReference type="Proteomes" id="UP000187406"/>
    </source>
</evidence>